<accession>A0A5B7FTB6</accession>
<evidence type="ECO:0000313" key="2">
    <source>
        <dbReference type="EMBL" id="MPC51060.1"/>
    </source>
</evidence>
<reference evidence="2 3" key="1">
    <citation type="submission" date="2019-05" db="EMBL/GenBank/DDBJ databases">
        <title>Another draft genome of Portunus trituberculatus and its Hox gene families provides insights of decapod evolution.</title>
        <authorList>
            <person name="Jeong J.-H."/>
            <person name="Song I."/>
            <person name="Kim S."/>
            <person name="Choi T."/>
            <person name="Kim D."/>
            <person name="Ryu S."/>
            <person name="Kim W."/>
        </authorList>
    </citation>
    <scope>NUCLEOTIDE SEQUENCE [LARGE SCALE GENOMIC DNA]</scope>
    <source>
        <tissue evidence="2">Muscle</tissue>
    </source>
</reference>
<dbReference type="EMBL" id="VSRR010009921">
    <property type="protein sequence ID" value="MPC51060.1"/>
    <property type="molecule type" value="Genomic_DNA"/>
</dbReference>
<organism evidence="2 3">
    <name type="scientific">Portunus trituberculatus</name>
    <name type="common">Swimming crab</name>
    <name type="synonym">Neptunus trituberculatus</name>
    <dbReference type="NCBI Taxonomy" id="210409"/>
    <lineage>
        <taxon>Eukaryota</taxon>
        <taxon>Metazoa</taxon>
        <taxon>Ecdysozoa</taxon>
        <taxon>Arthropoda</taxon>
        <taxon>Crustacea</taxon>
        <taxon>Multicrustacea</taxon>
        <taxon>Malacostraca</taxon>
        <taxon>Eumalacostraca</taxon>
        <taxon>Eucarida</taxon>
        <taxon>Decapoda</taxon>
        <taxon>Pleocyemata</taxon>
        <taxon>Brachyura</taxon>
        <taxon>Eubrachyura</taxon>
        <taxon>Portunoidea</taxon>
        <taxon>Portunidae</taxon>
        <taxon>Portuninae</taxon>
        <taxon>Portunus</taxon>
    </lineage>
</organism>
<name>A0A5B7FTB6_PORTR</name>
<comment type="caution">
    <text evidence="2">The sequence shown here is derived from an EMBL/GenBank/DDBJ whole genome shotgun (WGS) entry which is preliminary data.</text>
</comment>
<sequence length="71" mass="7847">MTVYLEDRERESGGIARARHDPPRPASPSTTECLQPQPAAQGSALSQGDSQQGQTRAFKQPSAAQFLRHRW</sequence>
<dbReference type="Proteomes" id="UP000324222">
    <property type="component" value="Unassembled WGS sequence"/>
</dbReference>
<dbReference type="AlphaFoldDB" id="A0A5B7FTB6"/>
<gene>
    <name evidence="2" type="ORF">E2C01_044897</name>
</gene>
<keyword evidence="3" id="KW-1185">Reference proteome</keyword>
<feature type="region of interest" description="Disordered" evidence="1">
    <location>
        <begin position="1"/>
        <end position="71"/>
    </location>
</feature>
<feature type="compositionally biased region" description="Basic and acidic residues" evidence="1">
    <location>
        <begin position="1"/>
        <end position="23"/>
    </location>
</feature>
<evidence type="ECO:0000313" key="3">
    <source>
        <dbReference type="Proteomes" id="UP000324222"/>
    </source>
</evidence>
<protein>
    <submittedName>
        <fullName evidence="2">Uncharacterized protein</fullName>
    </submittedName>
</protein>
<feature type="compositionally biased region" description="Polar residues" evidence="1">
    <location>
        <begin position="27"/>
        <end position="57"/>
    </location>
</feature>
<evidence type="ECO:0000256" key="1">
    <source>
        <dbReference type="SAM" id="MobiDB-lite"/>
    </source>
</evidence>
<proteinExistence type="predicted"/>